<dbReference type="Gramene" id="OPUNC02G21150.1">
    <property type="protein sequence ID" value="OPUNC02G21150.1"/>
    <property type="gene ID" value="OPUNC02G21150"/>
</dbReference>
<dbReference type="Proteomes" id="UP000026962">
    <property type="component" value="Chromosome 2"/>
</dbReference>
<reference evidence="1" key="2">
    <citation type="submission" date="2018-05" db="EMBL/GenBank/DDBJ databases">
        <title>OpunRS2 (Oryza punctata Reference Sequence Version 2).</title>
        <authorList>
            <person name="Zhang J."/>
            <person name="Kudrna D."/>
            <person name="Lee S."/>
            <person name="Talag J."/>
            <person name="Welchert J."/>
            <person name="Wing R.A."/>
        </authorList>
    </citation>
    <scope>NUCLEOTIDE SEQUENCE [LARGE SCALE GENOMIC DNA]</scope>
</reference>
<evidence type="ECO:0000313" key="1">
    <source>
        <dbReference type="EnsemblPlants" id="OPUNC02G21150.1"/>
    </source>
</evidence>
<sequence length="59" mass="6751">MSRGSSYFLSLPSVKCADIYHAYCWGINWKKLRISIGINTRITVACLLHKLPFEVNYGD</sequence>
<protein>
    <submittedName>
        <fullName evidence="1">Uncharacterized protein</fullName>
    </submittedName>
</protein>
<accession>A0A0E0K235</accession>
<keyword evidence="2" id="KW-1185">Reference proteome</keyword>
<name>A0A0E0K235_ORYPU</name>
<dbReference type="HOGENOM" id="CLU_2964984_0_0_1"/>
<reference evidence="1" key="1">
    <citation type="submission" date="2015-04" db="UniProtKB">
        <authorList>
            <consortium name="EnsemblPlants"/>
        </authorList>
    </citation>
    <scope>IDENTIFICATION</scope>
</reference>
<evidence type="ECO:0000313" key="2">
    <source>
        <dbReference type="Proteomes" id="UP000026962"/>
    </source>
</evidence>
<dbReference type="AlphaFoldDB" id="A0A0E0K235"/>
<organism evidence="1">
    <name type="scientific">Oryza punctata</name>
    <name type="common">Red rice</name>
    <dbReference type="NCBI Taxonomy" id="4537"/>
    <lineage>
        <taxon>Eukaryota</taxon>
        <taxon>Viridiplantae</taxon>
        <taxon>Streptophyta</taxon>
        <taxon>Embryophyta</taxon>
        <taxon>Tracheophyta</taxon>
        <taxon>Spermatophyta</taxon>
        <taxon>Magnoliopsida</taxon>
        <taxon>Liliopsida</taxon>
        <taxon>Poales</taxon>
        <taxon>Poaceae</taxon>
        <taxon>BOP clade</taxon>
        <taxon>Oryzoideae</taxon>
        <taxon>Oryzeae</taxon>
        <taxon>Oryzinae</taxon>
        <taxon>Oryza</taxon>
    </lineage>
</organism>
<dbReference type="EnsemblPlants" id="OPUNC02G21150.1">
    <property type="protein sequence ID" value="OPUNC02G21150.1"/>
    <property type="gene ID" value="OPUNC02G21150"/>
</dbReference>
<proteinExistence type="predicted"/>